<feature type="coiled-coil region" evidence="1">
    <location>
        <begin position="393"/>
        <end position="420"/>
    </location>
</feature>
<protein>
    <submittedName>
        <fullName evidence="3">Uncharacterized protein</fullName>
    </submittedName>
</protein>
<dbReference type="AlphaFoldDB" id="A0A9W8XTY4"/>
<comment type="caution">
    <text evidence="3">The sequence shown here is derived from an EMBL/GenBank/DDBJ whole genome shotgun (WGS) entry which is preliminary data.</text>
</comment>
<organism evidence="3 4">
    <name type="scientific">Didymosphaeria variabile</name>
    <dbReference type="NCBI Taxonomy" id="1932322"/>
    <lineage>
        <taxon>Eukaryota</taxon>
        <taxon>Fungi</taxon>
        <taxon>Dikarya</taxon>
        <taxon>Ascomycota</taxon>
        <taxon>Pezizomycotina</taxon>
        <taxon>Dothideomycetes</taxon>
        <taxon>Pleosporomycetidae</taxon>
        <taxon>Pleosporales</taxon>
        <taxon>Massarineae</taxon>
        <taxon>Didymosphaeriaceae</taxon>
        <taxon>Didymosphaeria</taxon>
    </lineage>
</organism>
<gene>
    <name evidence="3" type="ORF">N0V89_001982</name>
</gene>
<reference evidence="3" key="1">
    <citation type="submission" date="2022-10" db="EMBL/GenBank/DDBJ databases">
        <title>Tapping the CABI collections for fungal endophytes: first genome assemblies for Collariella, Neodidymelliopsis, Ascochyta clinopodiicola, Didymella pomorum, Didymosphaeria variabile, Neocosmospora piperis and Neocucurbitaria cava.</title>
        <authorList>
            <person name="Hill R."/>
        </authorList>
    </citation>
    <scope>NUCLEOTIDE SEQUENCE</scope>
    <source>
        <strain evidence="3">IMI 356815</strain>
    </source>
</reference>
<evidence type="ECO:0000313" key="4">
    <source>
        <dbReference type="Proteomes" id="UP001140513"/>
    </source>
</evidence>
<dbReference type="EMBL" id="JAPEUX010000002">
    <property type="protein sequence ID" value="KAJ4357407.1"/>
    <property type="molecule type" value="Genomic_DNA"/>
</dbReference>
<evidence type="ECO:0000256" key="2">
    <source>
        <dbReference type="SAM" id="MobiDB-lite"/>
    </source>
</evidence>
<sequence>MDTEIFIAVGCQTGNVLVFNMIGLLLYKVEMDAPVVALDWLGDMSAPSALPRRNRSLSTCLEEEAEDDSVLKSIFAHYETSSSGGLEEASGTVKRKAVSRERSPIRFDGGRDLFSREPETSCLGRRRSDILNGPTSHFEAALEPVRKRSFLRPRIATETFKDPAKYSIPRRPVPTAPTSPTAVAVQEVLRRTDSRKVFDVFFSDALRVSRSRSPSPSSSVYSQSSDSETWMTPPTTQKPTGRSSPVEYKHPSAITQAGPSRSAIKAQDSSPVSPNFSRPLPAPLTQNYSSSRPRRVSFVDRSFSWEKGDEDRRFEERTSSPAERSPFPALPGQQEKRDFSFELGLHDQELRCEEVYDEKKRGRVKDELGSPGKRKRESGLLGVRRSRASITGEQELRQEHQRLRREMALLRQEFSALRQALVESRSRSR</sequence>
<dbReference type="Proteomes" id="UP001140513">
    <property type="component" value="Unassembled WGS sequence"/>
</dbReference>
<feature type="compositionally biased region" description="Polar residues" evidence="2">
    <location>
        <begin position="267"/>
        <end position="276"/>
    </location>
</feature>
<feature type="compositionally biased region" description="Polar residues" evidence="2">
    <location>
        <begin position="228"/>
        <end position="243"/>
    </location>
</feature>
<dbReference type="OrthoDB" id="3796690at2759"/>
<proteinExistence type="predicted"/>
<keyword evidence="1" id="KW-0175">Coiled coil</keyword>
<feature type="compositionally biased region" description="Basic and acidic residues" evidence="2">
    <location>
        <begin position="309"/>
        <end position="318"/>
    </location>
</feature>
<accession>A0A9W8XTY4</accession>
<dbReference type="RefSeq" id="XP_056074266.1">
    <property type="nucleotide sequence ID" value="XM_056210793.1"/>
</dbReference>
<keyword evidence="4" id="KW-1185">Reference proteome</keyword>
<name>A0A9W8XTY4_9PLEO</name>
<evidence type="ECO:0000313" key="3">
    <source>
        <dbReference type="EMBL" id="KAJ4357407.1"/>
    </source>
</evidence>
<dbReference type="GeneID" id="80905512"/>
<feature type="region of interest" description="Disordered" evidence="2">
    <location>
        <begin position="209"/>
        <end position="293"/>
    </location>
</feature>
<evidence type="ECO:0000256" key="1">
    <source>
        <dbReference type="SAM" id="Coils"/>
    </source>
</evidence>
<feature type="compositionally biased region" description="Low complexity" evidence="2">
    <location>
        <begin position="211"/>
        <end position="227"/>
    </location>
</feature>
<feature type="region of interest" description="Disordered" evidence="2">
    <location>
        <begin position="309"/>
        <end position="334"/>
    </location>
</feature>